<evidence type="ECO:0000256" key="1">
    <source>
        <dbReference type="SAM" id="MobiDB-lite"/>
    </source>
</evidence>
<dbReference type="Proteomes" id="UP000693901">
    <property type="component" value="Segment"/>
</dbReference>
<accession>A0A8F3EAT6</accession>
<sequence>MKPAAYSHWEAGRNTPRNLVTVAQRIEMLTGIPATWTLGLMDGPQGGGPGTPKKADSVSNLKPLDYKVGDSDADSGDVIKFTPRRYPVVDQPLRKTA</sequence>
<feature type="region of interest" description="Disordered" evidence="1">
    <location>
        <begin position="40"/>
        <end position="73"/>
    </location>
</feature>
<protein>
    <submittedName>
        <fullName evidence="2">Helix-turn-helix DNA binding domain protein</fullName>
    </submittedName>
</protein>
<reference evidence="2" key="1">
    <citation type="submission" date="2021-05" db="EMBL/GenBank/DDBJ databases">
        <authorList>
            <person name="Moore L.J."/>
            <person name="Samuelson I.O."/>
            <person name="Sarkilahti S.K."/>
            <person name="Tutterrow P.B."/>
            <person name="Spring A.M."/>
            <person name="Klyczek K."/>
            <person name="Garlena R.A."/>
            <person name="Russell D.A."/>
            <person name="Pope W.H."/>
            <person name="Jacobs-Sera D."/>
            <person name="Hatfull G.F."/>
        </authorList>
    </citation>
    <scope>NUCLEOTIDE SEQUENCE</scope>
</reference>
<keyword evidence="3" id="KW-1185">Reference proteome</keyword>
<dbReference type="KEGG" id="vg:80034177"/>
<name>A0A8F3EAT6_9CAUD</name>
<evidence type="ECO:0000313" key="3">
    <source>
        <dbReference type="Proteomes" id="UP000693901"/>
    </source>
</evidence>
<proteinExistence type="predicted"/>
<gene>
    <name evidence="2" type="primary">43</name>
    <name evidence="2" type="ORF">SEA_ZAHEER_43</name>
</gene>
<organism evidence="2 3">
    <name type="scientific">Arthrobacter phage Zaheer</name>
    <dbReference type="NCBI Taxonomy" id="2836041"/>
    <lineage>
        <taxon>Viruses</taxon>
        <taxon>Duplodnaviria</taxon>
        <taxon>Heunggongvirae</taxon>
        <taxon>Uroviricota</taxon>
        <taxon>Caudoviricetes</taxon>
        <taxon>Daemsvirinae</taxon>
        <taxon>Nanditavirus</taxon>
        <taxon>Nanditavirus zaheer</taxon>
    </lineage>
</organism>
<evidence type="ECO:0000313" key="2">
    <source>
        <dbReference type="EMBL" id="QWY84241.1"/>
    </source>
</evidence>
<dbReference type="EMBL" id="MZ150784">
    <property type="protein sequence ID" value="QWY84241.1"/>
    <property type="molecule type" value="Genomic_DNA"/>
</dbReference>
<dbReference type="GeneID" id="80034177"/>
<dbReference type="RefSeq" id="YP_010761071.1">
    <property type="nucleotide sequence ID" value="NC_073591.1"/>
</dbReference>